<feature type="domain" description="4Fe-4S Mo/W bis-MGD-type" evidence="10">
    <location>
        <begin position="53"/>
        <end position="109"/>
    </location>
</feature>
<dbReference type="Proteomes" id="UP000067434">
    <property type="component" value="Chromosome"/>
</dbReference>
<evidence type="ECO:0000313" key="11">
    <source>
        <dbReference type="EMBL" id="AKG38247.1"/>
    </source>
</evidence>
<evidence type="ECO:0000313" key="12">
    <source>
        <dbReference type="Proteomes" id="UP000067434"/>
    </source>
</evidence>
<dbReference type="PROSITE" id="PS00490">
    <property type="entry name" value="MOLYBDOPTERIN_PROK_2"/>
    <property type="match status" value="1"/>
</dbReference>
<evidence type="ECO:0000256" key="5">
    <source>
        <dbReference type="ARBA" id="ARBA00022723"/>
    </source>
</evidence>
<dbReference type="EMBL" id="CP009961">
    <property type="protein sequence ID" value="AKG38247.1"/>
    <property type="molecule type" value="Genomic_DNA"/>
</dbReference>
<dbReference type="GO" id="GO:0016491">
    <property type="term" value="F:oxidoreductase activity"/>
    <property type="evidence" value="ECO:0007669"/>
    <property type="project" value="UniProtKB-KW"/>
</dbReference>
<comment type="cofactor">
    <cofactor evidence="1">
        <name>[4Fe-4S] cluster</name>
        <dbReference type="ChEBI" id="CHEBI:49883"/>
    </cofactor>
</comment>
<dbReference type="InterPro" id="IPR006655">
    <property type="entry name" value="Mopterin_OxRdtase_prok_CS"/>
</dbReference>
<evidence type="ECO:0000256" key="2">
    <source>
        <dbReference type="ARBA" id="ARBA00004196"/>
    </source>
</evidence>
<dbReference type="Pfam" id="PF00384">
    <property type="entry name" value="Molybdopterin"/>
    <property type="match status" value="1"/>
</dbReference>
<dbReference type="CDD" id="cd02792">
    <property type="entry name" value="MopB_CT_Formate-Dh-Na-like"/>
    <property type="match status" value="1"/>
</dbReference>
<dbReference type="HOGENOM" id="CLU_274368_0_0_2"/>
<accession>A0A0F7FHF5</accession>
<dbReference type="Gene3D" id="3.30.200.210">
    <property type="match status" value="1"/>
</dbReference>
<dbReference type="InterPro" id="IPR006656">
    <property type="entry name" value="Mopterin_OxRdtase"/>
</dbReference>
<dbReference type="InterPro" id="IPR019546">
    <property type="entry name" value="TAT_signal_bac_arc"/>
</dbReference>
<dbReference type="KEGG" id="thf:MA03_01660"/>
<dbReference type="PROSITE" id="PS51318">
    <property type="entry name" value="TAT"/>
    <property type="match status" value="1"/>
</dbReference>
<dbReference type="STRING" id="1550241.MA03_01660"/>
<keyword evidence="8" id="KW-0408">Iron</keyword>
<proteinExistence type="inferred from homology"/>
<dbReference type="Pfam" id="PF01568">
    <property type="entry name" value="Molydop_binding"/>
    <property type="match status" value="1"/>
</dbReference>
<dbReference type="Gene3D" id="3.40.50.740">
    <property type="match status" value="1"/>
</dbReference>
<dbReference type="AlphaFoldDB" id="A0A0F7FHF5"/>
<reference evidence="11 12" key="1">
    <citation type="journal article" date="2015" name="Stand. Genomic Sci.">
        <title>Complete genome sequence of and proposal of Thermofilum uzonense sp. nov. a novel hyperthermophilic crenarchaeon and emended description of the genus Thermofilum.</title>
        <authorList>
            <person name="Toshchakov S.V."/>
            <person name="Korzhenkov A.A."/>
            <person name="Samarov N.I."/>
            <person name="Mazunin I.O."/>
            <person name="Mozhey O.I."/>
            <person name="Shmyr I.S."/>
            <person name="Derbikova K.S."/>
            <person name="Taranov E.A."/>
            <person name="Dominova I.N."/>
            <person name="Bonch-Osmolovskaya E.A."/>
            <person name="Patrushev M.V."/>
            <person name="Podosokorskaya O.A."/>
            <person name="Kublanov I.V."/>
        </authorList>
    </citation>
    <scope>NUCLEOTIDE SEQUENCE [LARGE SCALE GENOMIC DNA]</scope>
    <source>
        <strain evidence="11 12">1807-2</strain>
    </source>
</reference>
<dbReference type="GO" id="GO:0046872">
    <property type="term" value="F:metal ion binding"/>
    <property type="evidence" value="ECO:0007669"/>
    <property type="project" value="UniProtKB-KW"/>
</dbReference>
<dbReference type="PROSITE" id="PS51669">
    <property type="entry name" value="4FE4S_MOW_BIS_MGD"/>
    <property type="match status" value="1"/>
</dbReference>
<keyword evidence="5" id="KW-0479">Metal-binding</keyword>
<dbReference type="NCBIfam" id="TIGR01409">
    <property type="entry name" value="TAT_signal_seq"/>
    <property type="match status" value="1"/>
</dbReference>
<dbReference type="PATRIC" id="fig|1550241.5.peg.339"/>
<comment type="similarity">
    <text evidence="3">Belongs to the prokaryotic molybdopterin-containing oxidoreductase family.</text>
</comment>
<evidence type="ECO:0000256" key="6">
    <source>
        <dbReference type="ARBA" id="ARBA00022729"/>
    </source>
</evidence>
<keyword evidence="7" id="KW-0560">Oxidoreductase</keyword>
<dbReference type="GeneID" id="25400897"/>
<dbReference type="PANTHER" id="PTHR43598:SF5">
    <property type="entry name" value="DMSO REDUCTASE CHAIN A"/>
    <property type="match status" value="1"/>
</dbReference>
<dbReference type="GO" id="GO:0051539">
    <property type="term" value="F:4 iron, 4 sulfur cluster binding"/>
    <property type="evidence" value="ECO:0007669"/>
    <property type="project" value="UniProtKB-KW"/>
</dbReference>
<keyword evidence="12" id="KW-1185">Reference proteome</keyword>
<evidence type="ECO:0000256" key="7">
    <source>
        <dbReference type="ARBA" id="ARBA00023002"/>
    </source>
</evidence>
<dbReference type="PANTHER" id="PTHR43598">
    <property type="entry name" value="TUNGSTEN-CONTAINING FORMYLMETHANOFURAN DEHYDROGENASE 2 SUBUNIT B"/>
    <property type="match status" value="1"/>
</dbReference>
<dbReference type="SUPFAM" id="SSF50692">
    <property type="entry name" value="ADC-like"/>
    <property type="match status" value="1"/>
</dbReference>
<evidence type="ECO:0000256" key="4">
    <source>
        <dbReference type="ARBA" id="ARBA00022485"/>
    </source>
</evidence>
<protein>
    <submittedName>
        <fullName evidence="11">Formate dehydrogenase</fullName>
    </submittedName>
</protein>
<dbReference type="GO" id="GO:0043546">
    <property type="term" value="F:molybdopterin cofactor binding"/>
    <property type="evidence" value="ECO:0007669"/>
    <property type="project" value="InterPro"/>
</dbReference>
<dbReference type="RefSeq" id="WP_052883609.1">
    <property type="nucleotide sequence ID" value="NZ_CP009961.1"/>
</dbReference>
<evidence type="ECO:0000256" key="1">
    <source>
        <dbReference type="ARBA" id="ARBA00001966"/>
    </source>
</evidence>
<dbReference type="InterPro" id="IPR006311">
    <property type="entry name" value="TAT_signal"/>
</dbReference>
<organism evidence="11 12">
    <name type="scientific">Infirmifilum uzonense</name>
    <dbReference type="NCBI Taxonomy" id="1550241"/>
    <lineage>
        <taxon>Archaea</taxon>
        <taxon>Thermoproteota</taxon>
        <taxon>Thermoprotei</taxon>
        <taxon>Thermofilales</taxon>
        <taxon>Thermofilaceae</taxon>
        <taxon>Infirmifilum</taxon>
    </lineage>
</organism>
<dbReference type="OrthoDB" id="23466at2157"/>
<dbReference type="SMART" id="SM00926">
    <property type="entry name" value="Molybdop_Fe4S4"/>
    <property type="match status" value="1"/>
</dbReference>
<evidence type="ECO:0000259" key="10">
    <source>
        <dbReference type="PROSITE" id="PS51669"/>
    </source>
</evidence>
<evidence type="ECO:0000256" key="3">
    <source>
        <dbReference type="ARBA" id="ARBA00010312"/>
    </source>
</evidence>
<evidence type="ECO:0000256" key="8">
    <source>
        <dbReference type="ARBA" id="ARBA00023004"/>
    </source>
</evidence>
<keyword evidence="4" id="KW-0004">4Fe-4S</keyword>
<dbReference type="InterPro" id="IPR006657">
    <property type="entry name" value="MoPterin_dinucl-bd_dom"/>
</dbReference>
<name>A0A0F7FHF5_9CREN</name>
<dbReference type="InterPro" id="IPR009010">
    <property type="entry name" value="Asp_de-COase-like_dom_sf"/>
</dbReference>
<dbReference type="Gene3D" id="3.40.228.10">
    <property type="entry name" value="Dimethylsulfoxide Reductase, domain 2"/>
    <property type="match status" value="1"/>
</dbReference>
<evidence type="ECO:0000256" key="9">
    <source>
        <dbReference type="ARBA" id="ARBA00023014"/>
    </source>
</evidence>
<dbReference type="Pfam" id="PF04879">
    <property type="entry name" value="Molybdop_Fe4S4"/>
    <property type="match status" value="1"/>
</dbReference>
<keyword evidence="6" id="KW-0732">Signal</keyword>
<keyword evidence="9" id="KW-0411">Iron-sulfur</keyword>
<dbReference type="Gene3D" id="2.40.40.20">
    <property type="match status" value="1"/>
</dbReference>
<gene>
    <name evidence="11" type="ORF">MA03_01660</name>
</gene>
<sequence>MSEGLDRRSFLKLAAIAASALAIPVEAQPVPLKPWKKEWSLGEIGGKTALTKARITPVICPYCSMGCSIDFYTIGDDIVWTEGSADSYINSGALCPKGKAAFELVDNDLRVKYPMIRTGPKPPPEEILNAKSWDELVALVKKYPPQWRVVSWDEAFRYIATKTAQILEGWRKSTGAPKQQDGYYYVGSKLPIQLIGSSIMVNEGGYLTAKLAQFIGTTNIDSQYRKCHSSTVSSLALTYGWGAETATIEDVTWADVVLFFSSPAEAHPLSFLHFLEGKKKRGTIFITFDPRYSRTAMASDIWVPFRSGTDTAVFLYILYYAFYERNPPIDTLDTFKALRARWNITDDDLADFKELLKEYTAENVSRITGVPVDLLRTVAQIYVENSGVVTNHKKHGIVQWAMGMTQHTNATVNIIRSAAIMQLLLGNVGFVGGGTHPFRGHSNVQGITDVQGAGLGALPGYHASPASAGVVRLYQDWKLQGMPDAWNWQVPEWGKKIFTTTTPDKGKADLLKILQVFTFYGWRRFELMWGFFCGTVPEDDPVNGTVVCDFPFGTGSTEITFPRRVLNGEIKVAFIFGENPAVTNPNAKVIWAALASLDLLVVSDIFETETAWFADVLLPAASFAEVEGTRTNGNRVIQWTYAAVRPRGMARPDYWIATKLYKYLREYGAIKLPSEVFGLKSEKVKIKRGDKIVLLYERPLRPDKSWDYSGGKGAAEPIRDIESEVNPRIINKEINFGMLIYHGMYDPVRDVFTSMRRDRKLRKPGEIDGLFSSSFNIYKDWGWAWPMNVRILYAYTDLVDQLGKTDTIRAAGKEWTASGETGEWIDEFTGEYVPAFIPGHNYWIPRAFKRRLSGIADVFGGVDMMTFIRTNELVPLGKFVIEEGGEVKTLTFDEFVAKTGMKYLWANDTLYWDSEVTAAPKATLKRLFFTGGGWRDFKPTYEKMRATLKAYYDQTKNMREAVNKTIQDLKGWYAGYSFTWPIHTEPAESPDVEMALMYPTLAFLNPYNLQVLNEQPDIVKGKPVGLALTPDDLSNLPGELVVITTNRLTEHWHSGSMTRRTPLLAELDPEPFVYVPEKLALKLGVKSGDLVEILTARGSIKMKAFVTKGEAYLTVNGRELPQINVIWAFSFLGYVTGPQGNFISPDVGDVVTTIQESKAWIGKIRKAEVM</sequence>
<comment type="subcellular location">
    <subcellularLocation>
        <location evidence="2">Cell envelope</location>
    </subcellularLocation>
</comment>
<dbReference type="InterPro" id="IPR006963">
    <property type="entry name" value="Mopterin_OxRdtase_4Fe-4S_dom"/>
</dbReference>
<dbReference type="SUPFAM" id="SSF53706">
    <property type="entry name" value="Formate dehydrogenase/DMSO reductase, domains 1-3"/>
    <property type="match status" value="1"/>
</dbReference>